<name>A0ABZ2HF71_9PSED</name>
<dbReference type="Proteomes" id="UP001369248">
    <property type="component" value="Chromosome"/>
</dbReference>
<sequence>MSSIRDLWRGLVRHPAKAFGYAFSSFSMIFTVIKALNHFSPQIKIEGAIPFAAIVLTSLAVGMKKVWKPSKIDIGVANCATKIEVIFGDLFTQEGIRAIAVNNFFDSKIGKPVSDRSLHGILINNCFGGHPEPFDKQVLAQLANAVATEVPEKVEGKIQRYDIGTTAMLEANKERYLVFALAQSDPQTCKASADVTMMWNALNKLWERARIECGGHSLNLPLVGSGLSGLGLPTRDLLNLIILSAITVTKASEITTKIRIVLHRDRFDDLDLREVKKHWEEK</sequence>
<accession>A0ABZ2HF71</accession>
<feature type="domain" description="Thoeris protein ThsA Macro" evidence="1">
    <location>
        <begin position="83"/>
        <end position="263"/>
    </location>
</feature>
<protein>
    <submittedName>
        <fullName evidence="2">Macro domain-containing protein</fullName>
    </submittedName>
</protein>
<dbReference type="InterPro" id="IPR045535">
    <property type="entry name" value="ThsA_Macro"/>
</dbReference>
<reference evidence="3" key="1">
    <citation type="submission" date="2024-02" db="EMBL/GenBank/DDBJ databases">
        <title>Exploring bacterial hosts of class 1 integrons in salad vegetable microbiomes with epicPCR.</title>
        <authorList>
            <person name="Qi Q."/>
            <person name="Ghaly T.M."/>
            <person name="Gillings M.R."/>
            <person name="Tetu S.G."/>
        </authorList>
    </citation>
    <scope>NUCLEOTIDE SEQUENCE [LARGE SCALE GENOMIC DNA]</scope>
    <source>
        <strain evidence="3">S2-2023-2</strain>
    </source>
</reference>
<evidence type="ECO:0000259" key="1">
    <source>
        <dbReference type="Pfam" id="PF20016"/>
    </source>
</evidence>
<dbReference type="EMBL" id="CP146072">
    <property type="protein sequence ID" value="WWR39867.1"/>
    <property type="molecule type" value="Genomic_DNA"/>
</dbReference>
<dbReference type="GeneID" id="89543729"/>
<gene>
    <name evidence="2" type="ORF">V6B39_10770</name>
</gene>
<dbReference type="Pfam" id="PF20016">
    <property type="entry name" value="ThsA_Macro"/>
    <property type="match status" value="1"/>
</dbReference>
<evidence type="ECO:0000313" key="3">
    <source>
        <dbReference type="Proteomes" id="UP001369248"/>
    </source>
</evidence>
<proteinExistence type="predicted"/>
<organism evidence="2 3">
    <name type="scientific">Pseudomonas bubulae</name>
    <dbReference type="NCBI Taxonomy" id="2316085"/>
    <lineage>
        <taxon>Bacteria</taxon>
        <taxon>Pseudomonadati</taxon>
        <taxon>Pseudomonadota</taxon>
        <taxon>Gammaproteobacteria</taxon>
        <taxon>Pseudomonadales</taxon>
        <taxon>Pseudomonadaceae</taxon>
        <taxon>Pseudomonas</taxon>
    </lineage>
</organism>
<dbReference type="RefSeq" id="WP_338660652.1">
    <property type="nucleotide sequence ID" value="NZ_CP146072.1"/>
</dbReference>
<keyword evidence="3" id="KW-1185">Reference proteome</keyword>
<evidence type="ECO:0000313" key="2">
    <source>
        <dbReference type="EMBL" id="WWR39867.1"/>
    </source>
</evidence>